<keyword evidence="2" id="KW-1185">Reference proteome</keyword>
<dbReference type="EMBL" id="JAMDLW010000023">
    <property type="protein sequence ID" value="MCY9521555.1"/>
    <property type="molecule type" value="Genomic_DNA"/>
</dbReference>
<sequence>MSCRPYCPPVEPVIGPTNTIVNNIFHPQLVPVIHPIEVVNCHHCVPIPRHIYTYTTREEVATISRFNKKKKRRA</sequence>
<dbReference type="Proteomes" id="UP001207626">
    <property type="component" value="Unassembled WGS sequence"/>
</dbReference>
<evidence type="ECO:0008006" key="3">
    <source>
        <dbReference type="Google" id="ProtNLM"/>
    </source>
</evidence>
<reference evidence="1 2" key="1">
    <citation type="submission" date="2022-05" db="EMBL/GenBank/DDBJ databases">
        <title>Genome Sequencing of Bee-Associated Microbes.</title>
        <authorList>
            <person name="Dunlap C."/>
        </authorList>
    </citation>
    <scope>NUCLEOTIDE SEQUENCE [LARGE SCALE GENOMIC DNA]</scope>
    <source>
        <strain evidence="1 2">NRRL NRS-1438</strain>
    </source>
</reference>
<gene>
    <name evidence="1" type="ORF">M5X09_18095</name>
</gene>
<accession>A0ABT4DWD6</accession>
<protein>
    <recommendedName>
        <fullName evidence="3">Spore coat protein D</fullName>
    </recommendedName>
</protein>
<proteinExistence type="predicted"/>
<evidence type="ECO:0000313" key="2">
    <source>
        <dbReference type="Proteomes" id="UP001207626"/>
    </source>
</evidence>
<name>A0ABT4DWD6_9BACL</name>
<dbReference type="RefSeq" id="WP_268601565.1">
    <property type="nucleotide sequence ID" value="NZ_JAMDLV010000006.1"/>
</dbReference>
<evidence type="ECO:0000313" key="1">
    <source>
        <dbReference type="EMBL" id="MCY9521555.1"/>
    </source>
</evidence>
<comment type="caution">
    <text evidence="1">The sequence shown here is derived from an EMBL/GenBank/DDBJ whole genome shotgun (WGS) entry which is preliminary data.</text>
</comment>
<organism evidence="1 2">
    <name type="scientific">Paenibacillus apiarius</name>
    <dbReference type="NCBI Taxonomy" id="46240"/>
    <lineage>
        <taxon>Bacteria</taxon>
        <taxon>Bacillati</taxon>
        <taxon>Bacillota</taxon>
        <taxon>Bacilli</taxon>
        <taxon>Bacillales</taxon>
        <taxon>Paenibacillaceae</taxon>
        <taxon>Paenibacillus</taxon>
    </lineage>
</organism>